<protein>
    <recommendedName>
        <fullName evidence="2">GGDEF domain-containing protein</fullName>
    </recommendedName>
</protein>
<feature type="transmembrane region" description="Helical" evidence="1">
    <location>
        <begin position="177"/>
        <end position="200"/>
    </location>
</feature>
<dbReference type="GO" id="GO:1902201">
    <property type="term" value="P:negative regulation of bacterial-type flagellum-dependent cell motility"/>
    <property type="evidence" value="ECO:0007669"/>
    <property type="project" value="TreeGrafter"/>
</dbReference>
<evidence type="ECO:0000313" key="3">
    <source>
        <dbReference type="EMBL" id="BBZ75568.1"/>
    </source>
</evidence>
<reference evidence="3 4" key="1">
    <citation type="journal article" date="2019" name="Emerg. Microbes Infect.">
        <title>Comprehensive subspecies identification of 175 nontuberculous mycobacteria species based on 7547 genomic profiles.</title>
        <authorList>
            <person name="Matsumoto Y."/>
            <person name="Kinjo T."/>
            <person name="Motooka D."/>
            <person name="Nabeya D."/>
            <person name="Jung N."/>
            <person name="Uechi K."/>
            <person name="Horii T."/>
            <person name="Iida T."/>
            <person name="Fujita J."/>
            <person name="Nakamura S."/>
        </authorList>
    </citation>
    <scope>NUCLEOTIDE SEQUENCE [LARGE SCALE GENOMIC DNA]</scope>
    <source>
        <strain evidence="3 4">JCM 30275</strain>
    </source>
</reference>
<feature type="transmembrane region" description="Helical" evidence="1">
    <location>
        <begin position="44"/>
        <end position="65"/>
    </location>
</feature>
<dbReference type="NCBIfam" id="TIGR00254">
    <property type="entry name" value="GGDEF"/>
    <property type="match status" value="1"/>
</dbReference>
<evidence type="ECO:0000256" key="1">
    <source>
        <dbReference type="SAM" id="Phobius"/>
    </source>
</evidence>
<evidence type="ECO:0000313" key="4">
    <source>
        <dbReference type="Proteomes" id="UP000467249"/>
    </source>
</evidence>
<evidence type="ECO:0000259" key="2">
    <source>
        <dbReference type="PROSITE" id="PS50887"/>
    </source>
</evidence>
<dbReference type="InterPro" id="IPR029787">
    <property type="entry name" value="Nucleotide_cyclase"/>
</dbReference>
<dbReference type="Gene3D" id="3.30.70.270">
    <property type="match status" value="1"/>
</dbReference>
<feature type="transmembrane region" description="Helical" evidence="1">
    <location>
        <begin position="77"/>
        <end position="96"/>
    </location>
</feature>
<dbReference type="Pfam" id="PF00990">
    <property type="entry name" value="GGDEF"/>
    <property type="match status" value="1"/>
</dbReference>
<dbReference type="KEGG" id="many:MANY_09050"/>
<dbReference type="SUPFAM" id="SSF55073">
    <property type="entry name" value="Nucleotide cyclase"/>
    <property type="match status" value="1"/>
</dbReference>
<dbReference type="InterPro" id="IPR043128">
    <property type="entry name" value="Rev_trsase/Diguanyl_cyclase"/>
</dbReference>
<name>A0A6N4W4V7_9MYCO</name>
<feature type="domain" description="GGDEF" evidence="2">
    <location>
        <begin position="241"/>
        <end position="373"/>
    </location>
</feature>
<dbReference type="SMART" id="SM00267">
    <property type="entry name" value="GGDEF"/>
    <property type="match status" value="1"/>
</dbReference>
<dbReference type="GO" id="GO:0005886">
    <property type="term" value="C:plasma membrane"/>
    <property type="evidence" value="ECO:0007669"/>
    <property type="project" value="TreeGrafter"/>
</dbReference>
<keyword evidence="1" id="KW-0472">Membrane</keyword>
<feature type="transmembrane region" description="Helical" evidence="1">
    <location>
        <begin position="150"/>
        <end position="171"/>
    </location>
</feature>
<accession>A0A6N4W4V7</accession>
<dbReference type="AlphaFoldDB" id="A0A6N4W4V7"/>
<dbReference type="InterPro" id="IPR000160">
    <property type="entry name" value="GGDEF_dom"/>
</dbReference>
<dbReference type="InterPro" id="IPR050469">
    <property type="entry name" value="Diguanylate_Cyclase"/>
</dbReference>
<dbReference type="PANTHER" id="PTHR45138">
    <property type="entry name" value="REGULATORY COMPONENTS OF SENSORY TRANSDUCTION SYSTEM"/>
    <property type="match status" value="1"/>
</dbReference>
<dbReference type="PROSITE" id="PS50887">
    <property type="entry name" value="GGDEF"/>
    <property type="match status" value="1"/>
</dbReference>
<dbReference type="CDD" id="cd01949">
    <property type="entry name" value="GGDEF"/>
    <property type="match status" value="1"/>
</dbReference>
<gene>
    <name evidence="3" type="ORF">MANY_09050</name>
</gene>
<organism evidence="3 4">
    <name type="scientific">Mycolicibacterium anyangense</name>
    <dbReference type="NCBI Taxonomy" id="1431246"/>
    <lineage>
        <taxon>Bacteria</taxon>
        <taxon>Bacillati</taxon>
        <taxon>Actinomycetota</taxon>
        <taxon>Actinomycetes</taxon>
        <taxon>Mycobacteriales</taxon>
        <taxon>Mycobacteriaceae</taxon>
        <taxon>Mycolicibacterium</taxon>
    </lineage>
</organism>
<dbReference type="GO" id="GO:0052621">
    <property type="term" value="F:diguanylate cyclase activity"/>
    <property type="evidence" value="ECO:0007669"/>
    <property type="project" value="TreeGrafter"/>
</dbReference>
<keyword evidence="1" id="KW-1133">Transmembrane helix</keyword>
<proteinExistence type="predicted"/>
<sequence>MGWGRFGEQMHRDLGVTASIRQWWAQPDQYNWFSEYLESRQLQGFARVMAASTVAFLGIVPIVMLWSPSGPHGRVEIAGAISISVLCAAGAVLWLARWPSQRQSALFAIGSNACVTTSCLIAGSPVTGLLACTTFAPLAGYVALFHSSRLLAVTLANAGLTTILAAVRVAVDGDIALALGHFVGVSVAVLAVPFAAQVLLQLMTFDALMSHTDPLTGLRNRRGYDRSVAQLIAGTGGPAPQWLAVTLIDLDGFKQINDRHGHAFGDAVLIAVADNLRRASAMNAVVARLGGEEFLVAELTAPEEPAARAERLRTAVASTSGGVTASLGVASLMLTDADRGAAQQVIRHLVEEADAAMYEAKRAGGDQVRHRPTLSPLTG</sequence>
<keyword evidence="1" id="KW-0812">Transmembrane</keyword>
<dbReference type="GO" id="GO:0043709">
    <property type="term" value="P:cell adhesion involved in single-species biofilm formation"/>
    <property type="evidence" value="ECO:0007669"/>
    <property type="project" value="TreeGrafter"/>
</dbReference>
<dbReference type="Proteomes" id="UP000467249">
    <property type="component" value="Chromosome"/>
</dbReference>
<dbReference type="EMBL" id="AP022620">
    <property type="protein sequence ID" value="BBZ75568.1"/>
    <property type="molecule type" value="Genomic_DNA"/>
</dbReference>
<dbReference type="PANTHER" id="PTHR45138:SF9">
    <property type="entry name" value="DIGUANYLATE CYCLASE DGCM-RELATED"/>
    <property type="match status" value="1"/>
</dbReference>
<keyword evidence="4" id="KW-1185">Reference proteome</keyword>